<feature type="transmembrane region" description="Helical" evidence="5">
    <location>
        <begin position="176"/>
        <end position="195"/>
    </location>
</feature>
<evidence type="ECO:0000256" key="2">
    <source>
        <dbReference type="ARBA" id="ARBA00022692"/>
    </source>
</evidence>
<protein>
    <submittedName>
        <fullName evidence="6">VIT family protein</fullName>
    </submittedName>
</protein>
<feature type="transmembrane region" description="Helical" evidence="5">
    <location>
        <begin position="201"/>
        <end position="219"/>
    </location>
</feature>
<dbReference type="EMBL" id="SHKW01000001">
    <property type="protein sequence ID" value="RZU40747.1"/>
    <property type="molecule type" value="Genomic_DNA"/>
</dbReference>
<evidence type="ECO:0000256" key="3">
    <source>
        <dbReference type="ARBA" id="ARBA00022989"/>
    </source>
</evidence>
<dbReference type="Proteomes" id="UP000292958">
    <property type="component" value="Unassembled WGS sequence"/>
</dbReference>
<dbReference type="AlphaFoldDB" id="A0A4Q7YSN3"/>
<name>A0A4Q7YSN3_9BACT</name>
<dbReference type="GO" id="GO:0030026">
    <property type="term" value="P:intracellular manganese ion homeostasis"/>
    <property type="evidence" value="ECO:0007669"/>
    <property type="project" value="InterPro"/>
</dbReference>
<sequence>MYGKLTKSGKHLLDPMERVSEVLFGLIMVLTITCSFSIAGAGRTEVRQMLIGALGCNLAWGTIDAAMYLMARFSEHGQGIVALRAVRAAPDPKRAYRIIANAMPPLLASVVSLAQFEEMRQKLIQTPELPSRPRLSKDDWLASLGVFLLVLTATLPVVLPFIFIRETTRALRISNAIAIATLFAAGYAFGCYSGHRPVAMGMLMVIVGSALVGMTIALGG</sequence>
<feature type="transmembrane region" description="Helical" evidence="5">
    <location>
        <begin position="49"/>
        <end position="71"/>
    </location>
</feature>
<proteinExistence type="predicted"/>
<feature type="transmembrane region" description="Helical" evidence="5">
    <location>
        <begin position="22"/>
        <end position="42"/>
    </location>
</feature>
<evidence type="ECO:0000313" key="7">
    <source>
        <dbReference type="Proteomes" id="UP000292958"/>
    </source>
</evidence>
<keyword evidence="3 5" id="KW-1133">Transmembrane helix</keyword>
<comment type="caution">
    <text evidence="6">The sequence shown here is derived from an EMBL/GenBank/DDBJ whole genome shotgun (WGS) entry which is preliminary data.</text>
</comment>
<dbReference type="GO" id="GO:0005384">
    <property type="term" value="F:manganese ion transmembrane transporter activity"/>
    <property type="evidence" value="ECO:0007669"/>
    <property type="project" value="InterPro"/>
</dbReference>
<dbReference type="OrthoDB" id="978987at2"/>
<keyword evidence="4 5" id="KW-0472">Membrane</keyword>
<dbReference type="Pfam" id="PF01988">
    <property type="entry name" value="VIT1"/>
    <property type="match status" value="1"/>
</dbReference>
<accession>A0A4Q7YSN3</accession>
<feature type="transmembrane region" description="Helical" evidence="5">
    <location>
        <begin position="140"/>
        <end position="164"/>
    </location>
</feature>
<organism evidence="6 7">
    <name type="scientific">Edaphobacter modestus</name>
    <dbReference type="NCBI Taxonomy" id="388466"/>
    <lineage>
        <taxon>Bacteria</taxon>
        <taxon>Pseudomonadati</taxon>
        <taxon>Acidobacteriota</taxon>
        <taxon>Terriglobia</taxon>
        <taxon>Terriglobales</taxon>
        <taxon>Acidobacteriaceae</taxon>
        <taxon>Edaphobacter</taxon>
    </lineage>
</organism>
<comment type="subcellular location">
    <subcellularLocation>
        <location evidence="1">Endomembrane system</location>
        <topology evidence="1">Multi-pass membrane protein</topology>
    </subcellularLocation>
</comment>
<dbReference type="InterPro" id="IPR008217">
    <property type="entry name" value="Ccc1_fam"/>
</dbReference>
<gene>
    <name evidence="6" type="ORF">BDD14_2222</name>
</gene>
<keyword evidence="7" id="KW-1185">Reference proteome</keyword>
<keyword evidence="2 5" id="KW-0812">Transmembrane</keyword>
<evidence type="ECO:0000313" key="6">
    <source>
        <dbReference type="EMBL" id="RZU40747.1"/>
    </source>
</evidence>
<dbReference type="GO" id="GO:0012505">
    <property type="term" value="C:endomembrane system"/>
    <property type="evidence" value="ECO:0007669"/>
    <property type="project" value="UniProtKB-SubCell"/>
</dbReference>
<evidence type="ECO:0000256" key="1">
    <source>
        <dbReference type="ARBA" id="ARBA00004127"/>
    </source>
</evidence>
<evidence type="ECO:0000256" key="4">
    <source>
        <dbReference type="ARBA" id="ARBA00023136"/>
    </source>
</evidence>
<evidence type="ECO:0000256" key="5">
    <source>
        <dbReference type="SAM" id="Phobius"/>
    </source>
</evidence>
<reference evidence="6 7" key="1">
    <citation type="submission" date="2019-02" db="EMBL/GenBank/DDBJ databases">
        <title>Genomic Encyclopedia of Archaeal and Bacterial Type Strains, Phase II (KMG-II): from individual species to whole genera.</title>
        <authorList>
            <person name="Goeker M."/>
        </authorList>
    </citation>
    <scope>NUCLEOTIDE SEQUENCE [LARGE SCALE GENOMIC DNA]</scope>
    <source>
        <strain evidence="6 7">DSM 18101</strain>
    </source>
</reference>